<keyword evidence="5 18" id="KW-0479">Metal-binding</keyword>
<dbReference type="PIRSF" id="PIRSF017184">
    <property type="entry name" value="Nnr"/>
    <property type="match status" value="1"/>
</dbReference>
<evidence type="ECO:0000256" key="15">
    <source>
        <dbReference type="ARBA" id="ARBA00048238"/>
    </source>
</evidence>
<evidence type="ECO:0000256" key="12">
    <source>
        <dbReference type="ARBA" id="ARBA00023239"/>
    </source>
</evidence>
<evidence type="ECO:0000256" key="19">
    <source>
        <dbReference type="PIRNR" id="PIRNR017184"/>
    </source>
</evidence>
<evidence type="ECO:0000256" key="11">
    <source>
        <dbReference type="ARBA" id="ARBA00023235"/>
    </source>
</evidence>
<gene>
    <name evidence="18" type="primary">nnrE</name>
    <name evidence="17" type="synonym">nnrD</name>
    <name evidence="22" type="ORF">SAMN02745704_01392</name>
</gene>
<evidence type="ECO:0000256" key="9">
    <source>
        <dbReference type="ARBA" id="ARBA00022958"/>
    </source>
</evidence>
<dbReference type="EC" id="5.1.99.6" evidence="19"/>
<dbReference type="GO" id="GO:0052856">
    <property type="term" value="F:NAD(P)HX epimerase activity"/>
    <property type="evidence" value="ECO:0007669"/>
    <property type="project" value="UniProtKB-UniRule"/>
</dbReference>
<dbReference type="GO" id="GO:0110051">
    <property type="term" value="P:metabolite repair"/>
    <property type="evidence" value="ECO:0007669"/>
    <property type="project" value="TreeGrafter"/>
</dbReference>
<comment type="catalytic activity">
    <reaction evidence="15 17 19">
        <text>(6S)-NADHX + ADP = AMP + phosphate + NADH + H(+)</text>
        <dbReference type="Rhea" id="RHEA:32223"/>
        <dbReference type="ChEBI" id="CHEBI:15378"/>
        <dbReference type="ChEBI" id="CHEBI:43474"/>
        <dbReference type="ChEBI" id="CHEBI:57945"/>
        <dbReference type="ChEBI" id="CHEBI:64074"/>
        <dbReference type="ChEBI" id="CHEBI:456215"/>
        <dbReference type="ChEBI" id="CHEBI:456216"/>
        <dbReference type="EC" id="4.2.1.136"/>
    </reaction>
</comment>
<dbReference type="Gene3D" id="3.40.1190.20">
    <property type="match status" value="1"/>
</dbReference>
<evidence type="ECO:0000256" key="18">
    <source>
        <dbReference type="HAMAP-Rule" id="MF_01966"/>
    </source>
</evidence>
<dbReference type="CDD" id="cd01171">
    <property type="entry name" value="YXKO-related"/>
    <property type="match status" value="1"/>
</dbReference>
<keyword evidence="11 18" id="KW-0413">Isomerase</keyword>
<dbReference type="EMBL" id="FUYC01000004">
    <property type="protein sequence ID" value="SKA80725.1"/>
    <property type="molecule type" value="Genomic_DNA"/>
</dbReference>
<evidence type="ECO:0000256" key="17">
    <source>
        <dbReference type="HAMAP-Rule" id="MF_01965"/>
    </source>
</evidence>
<feature type="domain" description="YjeF N-terminal" evidence="21">
    <location>
        <begin position="11"/>
        <end position="235"/>
    </location>
</feature>
<evidence type="ECO:0000256" key="7">
    <source>
        <dbReference type="ARBA" id="ARBA00022840"/>
    </source>
</evidence>
<dbReference type="PANTHER" id="PTHR12592">
    <property type="entry name" value="ATP-DEPENDENT (S)-NAD(P)H-HYDRATE DEHYDRATASE FAMILY MEMBER"/>
    <property type="match status" value="1"/>
</dbReference>
<name>A0A1T4WV20_9BACT</name>
<dbReference type="HAMAP" id="MF_01966">
    <property type="entry name" value="NADHX_epimerase"/>
    <property type="match status" value="1"/>
</dbReference>
<comment type="similarity">
    <text evidence="18">Belongs to the NnrE/AIBP family.</text>
</comment>
<dbReference type="Pfam" id="PF03853">
    <property type="entry name" value="YjeF_N"/>
    <property type="match status" value="1"/>
</dbReference>
<comment type="catalytic activity">
    <reaction evidence="16 17 19">
        <text>(6S)-NADPHX + ADP = AMP + phosphate + NADPH + H(+)</text>
        <dbReference type="Rhea" id="RHEA:32235"/>
        <dbReference type="ChEBI" id="CHEBI:15378"/>
        <dbReference type="ChEBI" id="CHEBI:43474"/>
        <dbReference type="ChEBI" id="CHEBI:57783"/>
        <dbReference type="ChEBI" id="CHEBI:64076"/>
        <dbReference type="ChEBI" id="CHEBI:456215"/>
        <dbReference type="ChEBI" id="CHEBI:456216"/>
        <dbReference type="EC" id="4.2.1.136"/>
    </reaction>
</comment>
<dbReference type="HAMAP" id="MF_01965">
    <property type="entry name" value="NADHX_dehydratase"/>
    <property type="match status" value="1"/>
</dbReference>
<evidence type="ECO:0000256" key="16">
    <source>
        <dbReference type="ARBA" id="ARBA00049209"/>
    </source>
</evidence>
<feature type="binding site" evidence="17">
    <location>
        <position position="279"/>
    </location>
    <ligand>
        <name>(6S)-NADPHX</name>
        <dbReference type="ChEBI" id="CHEBI:64076"/>
    </ligand>
</feature>
<dbReference type="STRING" id="1121449.SAMN02745704_01392"/>
<feature type="binding site" evidence="17">
    <location>
        <position position="466"/>
    </location>
    <ligand>
        <name>AMP</name>
        <dbReference type="ChEBI" id="CHEBI:456215"/>
    </ligand>
</feature>
<dbReference type="InterPro" id="IPR036652">
    <property type="entry name" value="YjeF_N_dom_sf"/>
</dbReference>
<comment type="function">
    <text evidence="17">Catalyzes the dehydration of the S-form of NAD(P)HX at the expense of ADP, which is converted to AMP. Together with NAD(P)HX epimerase, which catalyzes the epimerization of the S- and R-forms, the enzyme allows the repair of both epimers of NAD(P)HX, a damaged form of NAD(P)H that is a result of enzymatic or heat-dependent hydration.</text>
</comment>
<dbReference type="RefSeq" id="WP_078716961.1">
    <property type="nucleotide sequence ID" value="NZ_FUYC01000004.1"/>
</dbReference>
<feature type="binding site" evidence="17">
    <location>
        <position position="400"/>
    </location>
    <ligand>
        <name>(6S)-NADPHX</name>
        <dbReference type="ChEBI" id="CHEBI:64076"/>
    </ligand>
</feature>
<keyword evidence="10 17" id="KW-0520">NAD</keyword>
<dbReference type="NCBIfam" id="TIGR00197">
    <property type="entry name" value="yjeF_nterm"/>
    <property type="match status" value="1"/>
</dbReference>
<comment type="similarity">
    <text evidence="3 19">In the N-terminal section; belongs to the NnrE/AIBP family.</text>
</comment>
<reference evidence="22 23" key="1">
    <citation type="submission" date="2017-02" db="EMBL/GenBank/DDBJ databases">
        <authorList>
            <person name="Peterson S.W."/>
        </authorList>
    </citation>
    <scope>NUCLEOTIDE SEQUENCE [LARGE SCALE GENOMIC DNA]</scope>
    <source>
        <strain evidence="22 23">DSM 16080</strain>
    </source>
</reference>
<proteinExistence type="inferred from homology"/>
<accession>A0A1T4WV20</accession>
<keyword evidence="9 18" id="KW-0630">Potassium</keyword>
<evidence type="ECO:0000259" key="21">
    <source>
        <dbReference type="PROSITE" id="PS51385"/>
    </source>
</evidence>
<evidence type="ECO:0000256" key="8">
    <source>
        <dbReference type="ARBA" id="ARBA00022857"/>
    </source>
</evidence>
<dbReference type="InterPro" id="IPR030677">
    <property type="entry name" value="Nnr"/>
</dbReference>
<dbReference type="AlphaFoldDB" id="A0A1T4WV20"/>
<evidence type="ECO:0000256" key="10">
    <source>
        <dbReference type="ARBA" id="ARBA00023027"/>
    </source>
</evidence>
<evidence type="ECO:0000256" key="2">
    <source>
        <dbReference type="ARBA" id="ARBA00000909"/>
    </source>
</evidence>
<dbReference type="GO" id="GO:0052855">
    <property type="term" value="F:ADP-dependent NAD(P)H-hydrate dehydratase activity"/>
    <property type="evidence" value="ECO:0007669"/>
    <property type="project" value="UniProtKB-UniRule"/>
</dbReference>
<dbReference type="Proteomes" id="UP000190027">
    <property type="component" value="Unassembled WGS sequence"/>
</dbReference>
<evidence type="ECO:0000256" key="4">
    <source>
        <dbReference type="ARBA" id="ARBA00009524"/>
    </source>
</evidence>
<feature type="binding site" evidence="17">
    <location>
        <position position="467"/>
    </location>
    <ligand>
        <name>(6S)-NADPHX</name>
        <dbReference type="ChEBI" id="CHEBI:64076"/>
    </ligand>
</feature>
<feature type="domain" description="YjeF C-terminal" evidence="20">
    <location>
        <begin position="244"/>
        <end position="525"/>
    </location>
</feature>
<feature type="binding site" evidence="18">
    <location>
        <begin position="61"/>
        <end position="65"/>
    </location>
    <ligand>
        <name>(6S)-NADPHX</name>
        <dbReference type="ChEBI" id="CHEBI:64076"/>
    </ligand>
</feature>
<evidence type="ECO:0000256" key="5">
    <source>
        <dbReference type="ARBA" id="ARBA00022723"/>
    </source>
</evidence>
<evidence type="ECO:0000256" key="13">
    <source>
        <dbReference type="ARBA" id="ARBA00023268"/>
    </source>
</evidence>
<comment type="function">
    <text evidence="14 19">Bifunctional enzyme that catalyzes the epimerization of the S- and R-forms of NAD(P)HX and the dehydration of the S-form of NAD(P)HX at the expense of ADP, which is converted to AMP. This allows the repair of both epimers of NAD(P)HX, a damaged form of NAD(P)H that is a result of enzymatic or heat-dependent hydration.</text>
</comment>
<protein>
    <recommendedName>
        <fullName evidence="19">Bifunctional NAD(P)H-hydrate repair enzyme</fullName>
    </recommendedName>
    <alternativeName>
        <fullName evidence="19">Nicotinamide nucleotide repair protein</fullName>
    </alternativeName>
    <domain>
        <recommendedName>
            <fullName evidence="19">ADP-dependent (S)-NAD(P)H-hydrate dehydratase</fullName>
            <ecNumber evidence="19">4.2.1.136</ecNumber>
        </recommendedName>
        <alternativeName>
            <fullName evidence="19">ADP-dependent NAD(P)HX dehydratase</fullName>
        </alternativeName>
    </domain>
    <domain>
        <recommendedName>
            <fullName evidence="19">NAD(P)H-hydrate epimerase</fullName>
            <ecNumber evidence="19">5.1.99.6</ecNumber>
        </recommendedName>
    </domain>
</protein>
<dbReference type="SUPFAM" id="SSF53613">
    <property type="entry name" value="Ribokinase-like"/>
    <property type="match status" value="1"/>
</dbReference>
<evidence type="ECO:0000256" key="14">
    <source>
        <dbReference type="ARBA" id="ARBA00025153"/>
    </source>
</evidence>
<comment type="similarity">
    <text evidence="17">Belongs to the NnrD/CARKD family.</text>
</comment>
<dbReference type="SUPFAM" id="SSF64153">
    <property type="entry name" value="YjeF N-terminal domain-like"/>
    <property type="match status" value="1"/>
</dbReference>
<dbReference type="OrthoDB" id="9806925at2"/>
<evidence type="ECO:0000313" key="23">
    <source>
        <dbReference type="Proteomes" id="UP000190027"/>
    </source>
</evidence>
<dbReference type="InterPro" id="IPR029056">
    <property type="entry name" value="Ribokinase-like"/>
</dbReference>
<dbReference type="PROSITE" id="PS51383">
    <property type="entry name" value="YJEF_C_3"/>
    <property type="match status" value="1"/>
</dbReference>
<organism evidence="22 23">
    <name type="scientific">Paucidesulfovibrio gracilis DSM 16080</name>
    <dbReference type="NCBI Taxonomy" id="1121449"/>
    <lineage>
        <taxon>Bacteria</taxon>
        <taxon>Pseudomonadati</taxon>
        <taxon>Thermodesulfobacteriota</taxon>
        <taxon>Desulfovibrionia</taxon>
        <taxon>Desulfovibrionales</taxon>
        <taxon>Desulfovibrionaceae</taxon>
        <taxon>Paucidesulfovibrio</taxon>
    </lineage>
</organism>
<comment type="catalytic activity">
    <reaction evidence="1 18 19">
        <text>(6R)-NADHX = (6S)-NADHX</text>
        <dbReference type="Rhea" id="RHEA:32215"/>
        <dbReference type="ChEBI" id="CHEBI:64074"/>
        <dbReference type="ChEBI" id="CHEBI:64075"/>
        <dbReference type="EC" id="5.1.99.6"/>
    </reaction>
</comment>
<dbReference type="GO" id="GO:0005524">
    <property type="term" value="F:ATP binding"/>
    <property type="evidence" value="ECO:0007669"/>
    <property type="project" value="UniProtKB-UniRule"/>
</dbReference>
<comment type="cofactor">
    <cofactor evidence="18 19">
        <name>K(+)</name>
        <dbReference type="ChEBI" id="CHEBI:29103"/>
    </cofactor>
    <text evidence="18 19">Binds 1 potassium ion per subunit.</text>
</comment>
<feature type="binding site" evidence="17">
    <location>
        <begin position="437"/>
        <end position="441"/>
    </location>
    <ligand>
        <name>AMP</name>
        <dbReference type="ChEBI" id="CHEBI:456215"/>
    </ligand>
</feature>
<keyword evidence="13" id="KW-0511">Multifunctional enzyme</keyword>
<evidence type="ECO:0000256" key="3">
    <source>
        <dbReference type="ARBA" id="ARBA00006001"/>
    </source>
</evidence>
<keyword evidence="7 17" id="KW-0067">ATP-binding</keyword>
<feature type="binding site" evidence="18">
    <location>
        <begin position="147"/>
        <end position="153"/>
    </location>
    <ligand>
        <name>(6S)-NADPHX</name>
        <dbReference type="ChEBI" id="CHEBI:64076"/>
    </ligand>
</feature>
<comment type="caution">
    <text evidence="18">Lacks conserved residue(s) required for the propagation of feature annotation.</text>
</comment>
<comment type="subunit">
    <text evidence="17">Homotetramer.</text>
</comment>
<comment type="catalytic activity">
    <reaction evidence="2 18 19">
        <text>(6R)-NADPHX = (6S)-NADPHX</text>
        <dbReference type="Rhea" id="RHEA:32227"/>
        <dbReference type="ChEBI" id="CHEBI:64076"/>
        <dbReference type="ChEBI" id="CHEBI:64077"/>
        <dbReference type="EC" id="5.1.99.6"/>
    </reaction>
</comment>
<comment type="function">
    <text evidence="18">Catalyzes the epimerization of the S- and R-forms of NAD(P)HX, a damaged form of NAD(P)H that is a result of enzymatic or heat-dependent hydration. This is a prerequisite for the S-specific NAD(P)H-hydrate dehydratase to allow the repair of both epimers of NAD(P)HX.</text>
</comment>
<dbReference type="InterPro" id="IPR004443">
    <property type="entry name" value="YjeF_N_dom"/>
</dbReference>
<feature type="binding site" evidence="18">
    <location>
        <position position="178"/>
    </location>
    <ligand>
        <name>(6S)-NADPHX</name>
        <dbReference type="ChEBI" id="CHEBI:64076"/>
    </ligand>
</feature>
<feature type="binding site" evidence="18">
    <location>
        <position position="62"/>
    </location>
    <ligand>
        <name>K(+)</name>
        <dbReference type="ChEBI" id="CHEBI:29103"/>
    </ligand>
</feature>
<evidence type="ECO:0000256" key="1">
    <source>
        <dbReference type="ARBA" id="ARBA00000013"/>
    </source>
</evidence>
<feature type="binding site" evidence="18">
    <location>
        <position position="181"/>
    </location>
    <ligand>
        <name>K(+)</name>
        <dbReference type="ChEBI" id="CHEBI:29103"/>
    </ligand>
</feature>
<feature type="binding site" evidence="18">
    <location>
        <position position="143"/>
    </location>
    <ligand>
        <name>K(+)</name>
        <dbReference type="ChEBI" id="CHEBI:29103"/>
    </ligand>
</feature>
<feature type="binding site" evidence="17">
    <location>
        <position position="352"/>
    </location>
    <ligand>
        <name>(6S)-NADPHX</name>
        <dbReference type="ChEBI" id="CHEBI:64076"/>
    </ligand>
</feature>
<dbReference type="GO" id="GO:0046496">
    <property type="term" value="P:nicotinamide nucleotide metabolic process"/>
    <property type="evidence" value="ECO:0007669"/>
    <property type="project" value="UniProtKB-UniRule"/>
</dbReference>
<keyword evidence="23" id="KW-1185">Reference proteome</keyword>
<dbReference type="EC" id="4.2.1.136" evidence="19"/>
<comment type="similarity">
    <text evidence="4 19">In the C-terminal section; belongs to the NnrD/CARKD family.</text>
</comment>
<evidence type="ECO:0000256" key="6">
    <source>
        <dbReference type="ARBA" id="ARBA00022741"/>
    </source>
</evidence>
<dbReference type="NCBIfam" id="TIGR00196">
    <property type="entry name" value="yjeF_cterm"/>
    <property type="match status" value="1"/>
</dbReference>
<dbReference type="PROSITE" id="PS51385">
    <property type="entry name" value="YJEF_N"/>
    <property type="match status" value="1"/>
</dbReference>
<keyword evidence="6 17" id="KW-0547">Nucleotide-binding</keyword>
<keyword evidence="12 17" id="KW-0456">Lyase</keyword>
<keyword evidence="8 17" id="KW-0521">NADP</keyword>
<dbReference type="GO" id="GO:0046872">
    <property type="term" value="F:metal ion binding"/>
    <property type="evidence" value="ECO:0007669"/>
    <property type="project" value="UniProtKB-UniRule"/>
</dbReference>
<evidence type="ECO:0000259" key="20">
    <source>
        <dbReference type="PROSITE" id="PS51383"/>
    </source>
</evidence>
<dbReference type="InterPro" id="IPR000631">
    <property type="entry name" value="CARKD"/>
</dbReference>
<dbReference type="Gene3D" id="3.40.50.10260">
    <property type="entry name" value="YjeF N-terminal domain"/>
    <property type="match status" value="1"/>
</dbReference>
<dbReference type="Pfam" id="PF01256">
    <property type="entry name" value="Carb_kinase"/>
    <property type="match status" value="1"/>
</dbReference>
<evidence type="ECO:0000313" key="22">
    <source>
        <dbReference type="EMBL" id="SKA80725.1"/>
    </source>
</evidence>
<sequence>MFEPLPVPAEMAEWDQSAIHEIGIRGELLMENAGREALNVLRQACGPLSNKRVLVLAGPGNNGGDAFVVARHLHDLGANVLLLHSRAQSAYKGHAGYHLRLAKRIGTPIRRLTPSLFRRYHQKGSISLPNGISFSGSPEILIDGLLGTGFEGSLRADMLEIVQLANQMTTNAVVLALDIPSGLNGATGMPQPIAIRADLTATFGAVKLGLALPEAAEYTGLVAPCDIGIPNQCLQSAPPRHFRIAPEIFDIAPKANPNAHKGQNGSLLVVGGSRGLTGAPHLAALGALRAGCGLVTVAAPAALCRDIKLNHPEIMTLPLGQDCRWSSALAEELVTHLNNNPARYHALAVGPGLGRSDGARHFLSVIGRSLTLPTVYDADALFHLSNLHQTLPAQAVITPHPGEAARLLGCSTREIQADRITAARQLATLFHTVAVLKGAWSLVADPPGRIHLCDMAVPSLAVAGSGDVLTGLTGYLLAMGFSPLHAACLGVYWHASAGKHLDQLRHRGHLAGEIANALADARHQYNKEASC</sequence>
<dbReference type="PANTHER" id="PTHR12592:SF0">
    <property type="entry name" value="ATP-DEPENDENT (S)-NAD(P)H-HYDRATE DEHYDRATASE"/>
    <property type="match status" value="1"/>
</dbReference>
<comment type="cofactor">
    <cofactor evidence="17">
        <name>Mg(2+)</name>
        <dbReference type="ChEBI" id="CHEBI:18420"/>
    </cofactor>
</comment>